<evidence type="ECO:0000256" key="10">
    <source>
        <dbReference type="ARBA" id="ARBA00023242"/>
    </source>
</evidence>
<dbReference type="FunFam" id="3.30.160.60:FF:000446">
    <property type="entry name" value="Zinc finger protein"/>
    <property type="match status" value="1"/>
</dbReference>
<comment type="caution">
    <text evidence="14">The sequence shown here is derived from an EMBL/GenBank/DDBJ whole genome shotgun (WGS) entry which is preliminary data.</text>
</comment>
<dbReference type="PROSITE" id="PS50157">
    <property type="entry name" value="ZINC_FINGER_C2H2_2"/>
    <property type="match status" value="10"/>
</dbReference>
<dbReference type="SMART" id="SM00355">
    <property type="entry name" value="ZnF_C2H2"/>
    <property type="match status" value="11"/>
</dbReference>
<keyword evidence="3" id="KW-0479">Metal-binding</keyword>
<keyword evidence="5 11" id="KW-0863">Zinc-finger</keyword>
<evidence type="ECO:0000256" key="12">
    <source>
        <dbReference type="SAM" id="MobiDB-lite"/>
    </source>
</evidence>
<evidence type="ECO:0000256" key="2">
    <source>
        <dbReference type="ARBA" id="ARBA00006991"/>
    </source>
</evidence>
<dbReference type="GO" id="GO:0005634">
    <property type="term" value="C:nucleus"/>
    <property type="evidence" value="ECO:0007669"/>
    <property type="project" value="UniProtKB-SubCell"/>
</dbReference>
<dbReference type="InterPro" id="IPR013087">
    <property type="entry name" value="Znf_C2H2_type"/>
</dbReference>
<feature type="domain" description="C2H2-type" evidence="13">
    <location>
        <begin position="320"/>
        <end position="347"/>
    </location>
</feature>
<feature type="domain" description="C2H2-type" evidence="13">
    <location>
        <begin position="406"/>
        <end position="433"/>
    </location>
</feature>
<keyword evidence="8" id="KW-0238">DNA-binding</keyword>
<feature type="compositionally biased region" description="Polar residues" evidence="12">
    <location>
        <begin position="152"/>
        <end position="167"/>
    </location>
</feature>
<reference evidence="14 15" key="1">
    <citation type="journal article" date="2017" name="Gigascience">
        <title>Genome sequence of the small brown planthopper, Laodelphax striatellus.</title>
        <authorList>
            <person name="Zhu J."/>
            <person name="Jiang F."/>
            <person name="Wang X."/>
            <person name="Yang P."/>
            <person name="Bao Y."/>
            <person name="Zhao W."/>
            <person name="Wang W."/>
            <person name="Lu H."/>
            <person name="Wang Q."/>
            <person name="Cui N."/>
            <person name="Li J."/>
            <person name="Chen X."/>
            <person name="Luo L."/>
            <person name="Yu J."/>
            <person name="Kang L."/>
            <person name="Cui F."/>
        </authorList>
    </citation>
    <scope>NUCLEOTIDE SEQUENCE [LARGE SCALE GENOMIC DNA]</scope>
    <source>
        <strain evidence="14">Lst14</strain>
    </source>
</reference>
<proteinExistence type="inferred from homology"/>
<dbReference type="Gene3D" id="3.30.160.60">
    <property type="entry name" value="Classic Zinc Finger"/>
    <property type="match status" value="8"/>
</dbReference>
<dbReference type="InterPro" id="IPR036236">
    <property type="entry name" value="Znf_C2H2_sf"/>
</dbReference>
<dbReference type="FunFam" id="3.30.160.60:FF:000931">
    <property type="entry name" value="zinc finger protein 697"/>
    <property type="match status" value="1"/>
</dbReference>
<keyword evidence="4" id="KW-0677">Repeat</keyword>
<evidence type="ECO:0000256" key="11">
    <source>
        <dbReference type="PROSITE-ProRule" id="PRU00042"/>
    </source>
</evidence>
<comment type="similarity">
    <text evidence="2">Belongs to the krueppel C2H2-type zinc-finger protein family.</text>
</comment>
<evidence type="ECO:0000256" key="9">
    <source>
        <dbReference type="ARBA" id="ARBA00023163"/>
    </source>
</evidence>
<dbReference type="OrthoDB" id="6219989at2759"/>
<evidence type="ECO:0000256" key="8">
    <source>
        <dbReference type="ARBA" id="ARBA00023125"/>
    </source>
</evidence>
<dbReference type="PANTHER" id="PTHR24384:SF218">
    <property type="entry name" value="ZINC FINGER PROTEIN 502"/>
    <property type="match status" value="1"/>
</dbReference>
<dbReference type="STRING" id="195883.A0A482WHR2"/>
<evidence type="ECO:0000256" key="5">
    <source>
        <dbReference type="ARBA" id="ARBA00022771"/>
    </source>
</evidence>
<feature type="domain" description="C2H2-type" evidence="13">
    <location>
        <begin position="581"/>
        <end position="608"/>
    </location>
</feature>
<dbReference type="Pfam" id="PF12874">
    <property type="entry name" value="zf-met"/>
    <property type="match status" value="1"/>
</dbReference>
<sequence>MSWKKKERRIEIRDATGSKVNPPSPSEDEEKDFEKSYKDNFSNCEEKTITDLDSPSGTQVVGVQEGDVTYIKVNPDPLSMLEVIDNSENSTTNPLTAVTDNAMNGTSHVMTSNGTDTNSDQNAVAAANRCEENVLMVSVEPEAVSLLEIGTPGTTTTQHSSSNSGAGQDTMPIYQHQQQQQQQHHHPQHHHHNHHHLQPMAPDNLQTMTTMQPMEHHIGNGDPVVHMEMHHQAQPQMHPADDQAAVNQEGMMRPDATWMMSDGRTYSCTSCEETYPSLEQLKQHMTKHLAENPYISKYFDTTVYDGTEFMRGGANTGKPNECTICMESFSKPAAYRQHMRLHAGEKPFNCKECGKSYAEISYLKRHILSHASENQNFCSICNTKFADVASLREHVQSHASGGAKPHSCMVCGKLYTRLTILKRHIMSHFEDSNTINCLDKIEDLLDTNNGALKNARANSKRGSASMSSKRHVCSTCSKGFNSLGNLHRHYRVHTGEKPYSCETCNHSFSQISHLRQHYQVHSGEKHICPVCNVAISNDRNFKRHLKLHTGDRPFKCDTCPATFTQQGHLKKHAKVHETDSYMCGQCDIRFPDLLRYREHVRTHAGDRPYACSLCDSKYSDIDLLKKHIDTHDELKINNKAINSMSAAVAAAAATHRTVAPHPNPAPAAASTQTQTHTMPLPVHNQKFFPRSKSSSHLVNNRVSTTVKKKLTCEVGTQSDLIDTAT</sequence>
<feature type="domain" description="C2H2-type" evidence="13">
    <location>
        <begin position="499"/>
        <end position="526"/>
    </location>
</feature>
<feature type="region of interest" description="Disordered" evidence="12">
    <location>
        <begin position="1"/>
        <end position="35"/>
    </location>
</feature>
<feature type="domain" description="C2H2-type" evidence="13">
    <location>
        <begin position="348"/>
        <end position="375"/>
    </location>
</feature>
<dbReference type="GO" id="GO:0008270">
    <property type="term" value="F:zinc ion binding"/>
    <property type="evidence" value="ECO:0007669"/>
    <property type="project" value="UniProtKB-KW"/>
</dbReference>
<comment type="subcellular location">
    <subcellularLocation>
        <location evidence="1">Nucleus</location>
    </subcellularLocation>
</comment>
<name>A0A482WHR2_LAOST</name>
<feature type="domain" description="C2H2-type" evidence="13">
    <location>
        <begin position="266"/>
        <end position="293"/>
    </location>
</feature>
<evidence type="ECO:0000256" key="3">
    <source>
        <dbReference type="ARBA" id="ARBA00022723"/>
    </source>
</evidence>
<feature type="domain" description="C2H2-type" evidence="13">
    <location>
        <begin position="471"/>
        <end position="498"/>
    </location>
</feature>
<evidence type="ECO:0000259" key="13">
    <source>
        <dbReference type="PROSITE" id="PS50157"/>
    </source>
</evidence>
<feature type="domain" description="C2H2-type" evidence="13">
    <location>
        <begin position="609"/>
        <end position="636"/>
    </location>
</feature>
<dbReference type="GO" id="GO:0000978">
    <property type="term" value="F:RNA polymerase II cis-regulatory region sequence-specific DNA binding"/>
    <property type="evidence" value="ECO:0007669"/>
    <property type="project" value="TreeGrafter"/>
</dbReference>
<dbReference type="GO" id="GO:0000981">
    <property type="term" value="F:DNA-binding transcription factor activity, RNA polymerase II-specific"/>
    <property type="evidence" value="ECO:0007669"/>
    <property type="project" value="TreeGrafter"/>
</dbReference>
<gene>
    <name evidence="14" type="ORF">LSTR_LSTR011458</name>
</gene>
<dbReference type="EMBL" id="QKKF02035878">
    <property type="protein sequence ID" value="RZF32812.1"/>
    <property type="molecule type" value="Genomic_DNA"/>
</dbReference>
<feature type="domain" description="C2H2-type" evidence="13">
    <location>
        <begin position="554"/>
        <end position="581"/>
    </location>
</feature>
<keyword evidence="10" id="KW-0539">Nucleus</keyword>
<evidence type="ECO:0000256" key="4">
    <source>
        <dbReference type="ARBA" id="ARBA00022737"/>
    </source>
</evidence>
<keyword evidence="9" id="KW-0804">Transcription</keyword>
<evidence type="ECO:0000313" key="14">
    <source>
        <dbReference type="EMBL" id="RZF32812.1"/>
    </source>
</evidence>
<keyword evidence="6" id="KW-0862">Zinc</keyword>
<keyword evidence="15" id="KW-1185">Reference proteome</keyword>
<dbReference type="FunFam" id="3.30.160.60:FF:002343">
    <property type="entry name" value="Zinc finger protein 33A"/>
    <property type="match status" value="1"/>
</dbReference>
<dbReference type="FunFam" id="3.30.160.60:FF:000624">
    <property type="entry name" value="zinc finger protein 697"/>
    <property type="match status" value="1"/>
</dbReference>
<dbReference type="SUPFAM" id="SSF57667">
    <property type="entry name" value="beta-beta-alpha zinc fingers"/>
    <property type="match status" value="6"/>
</dbReference>
<dbReference type="Pfam" id="PF00096">
    <property type="entry name" value="zf-C2H2"/>
    <property type="match status" value="5"/>
</dbReference>
<dbReference type="AlphaFoldDB" id="A0A482WHR2"/>
<dbReference type="InterPro" id="IPR050752">
    <property type="entry name" value="C2H2-ZF_domain"/>
</dbReference>
<organism evidence="14 15">
    <name type="scientific">Laodelphax striatellus</name>
    <name type="common">Small brown planthopper</name>
    <name type="synonym">Delphax striatella</name>
    <dbReference type="NCBI Taxonomy" id="195883"/>
    <lineage>
        <taxon>Eukaryota</taxon>
        <taxon>Metazoa</taxon>
        <taxon>Ecdysozoa</taxon>
        <taxon>Arthropoda</taxon>
        <taxon>Hexapoda</taxon>
        <taxon>Insecta</taxon>
        <taxon>Pterygota</taxon>
        <taxon>Neoptera</taxon>
        <taxon>Paraneoptera</taxon>
        <taxon>Hemiptera</taxon>
        <taxon>Auchenorrhyncha</taxon>
        <taxon>Fulgoroidea</taxon>
        <taxon>Delphacidae</taxon>
        <taxon>Criomorphinae</taxon>
        <taxon>Laodelphax</taxon>
    </lineage>
</organism>
<dbReference type="PROSITE" id="PS00028">
    <property type="entry name" value="ZINC_FINGER_C2H2_1"/>
    <property type="match status" value="11"/>
</dbReference>
<feature type="region of interest" description="Disordered" evidence="12">
    <location>
        <begin position="151"/>
        <end position="201"/>
    </location>
</feature>
<feature type="domain" description="C2H2-type" evidence="13">
    <location>
        <begin position="526"/>
        <end position="553"/>
    </location>
</feature>
<accession>A0A482WHR2</accession>
<protein>
    <recommendedName>
        <fullName evidence="13">C2H2-type domain-containing protein</fullName>
    </recommendedName>
</protein>
<dbReference type="FunFam" id="3.30.160.60:FF:000145">
    <property type="entry name" value="Zinc finger protein 574"/>
    <property type="match status" value="1"/>
</dbReference>
<dbReference type="InParanoid" id="A0A482WHR2"/>
<evidence type="ECO:0000256" key="6">
    <source>
        <dbReference type="ARBA" id="ARBA00022833"/>
    </source>
</evidence>
<keyword evidence="7" id="KW-0805">Transcription regulation</keyword>
<feature type="compositionally biased region" description="Basic residues" evidence="12">
    <location>
        <begin position="183"/>
        <end position="197"/>
    </location>
</feature>
<dbReference type="Proteomes" id="UP000291343">
    <property type="component" value="Unassembled WGS sequence"/>
</dbReference>
<evidence type="ECO:0000256" key="1">
    <source>
        <dbReference type="ARBA" id="ARBA00004123"/>
    </source>
</evidence>
<evidence type="ECO:0000256" key="7">
    <source>
        <dbReference type="ARBA" id="ARBA00023015"/>
    </source>
</evidence>
<dbReference type="SMR" id="A0A482WHR2"/>
<evidence type="ECO:0000313" key="15">
    <source>
        <dbReference type="Proteomes" id="UP000291343"/>
    </source>
</evidence>
<dbReference type="PANTHER" id="PTHR24384">
    <property type="entry name" value="FINGER PUTATIVE TRANSCRIPTION FACTOR FAMILY-RELATED"/>
    <property type="match status" value="1"/>
</dbReference>